<evidence type="ECO:0000313" key="3">
    <source>
        <dbReference type="Proteomes" id="UP000232688"/>
    </source>
</evidence>
<gene>
    <name evidence="2" type="ORF">RhiirA1_480572</name>
</gene>
<reference evidence="2 3" key="1">
    <citation type="submission" date="2017-10" db="EMBL/GenBank/DDBJ databases">
        <title>Extensive intraspecific genome diversity in a model arbuscular mycorrhizal fungus.</title>
        <authorList>
            <person name="Chen E.C.H."/>
            <person name="Morin E."/>
            <person name="Baudet D."/>
            <person name="Noel J."/>
            <person name="Ndikumana S."/>
            <person name="Charron P."/>
            <person name="St-Onge C."/>
            <person name="Giorgi J."/>
            <person name="Grigoriev I.V."/>
            <person name="Roux C."/>
            <person name="Martin F.M."/>
            <person name="Corradi N."/>
        </authorList>
    </citation>
    <scope>NUCLEOTIDE SEQUENCE [LARGE SCALE GENOMIC DNA]</scope>
    <source>
        <strain evidence="2 3">A1</strain>
    </source>
</reference>
<protein>
    <submittedName>
        <fullName evidence="2">Uncharacterized protein</fullName>
    </submittedName>
</protein>
<feature type="non-terminal residue" evidence="2">
    <location>
        <position position="1"/>
    </location>
</feature>
<dbReference type="AlphaFoldDB" id="A0A2N0QP56"/>
<sequence length="229" mass="26595">ETEIEAVEERKESEIGRNWIEGENINDWTNEEFEKVGKRLITEVLCWQENATSCIRAAYNGTSRATVWRNKKKKEELALDAKGMRTLDTLFTSIEASTSMPSPQSLQPQFPPPSPFSFSETQNRSLITEELTRNLQIRLKEINQQCSITKSAKTNKNVFTYDYLRRLSIRRYIQLLLDGRGKMDASNQIAQTMWDKGDYIARCIRKWGAHFIQTGELLIYHQGKHTKLE</sequence>
<feature type="non-terminal residue" evidence="2">
    <location>
        <position position="229"/>
    </location>
</feature>
<accession>A0A2N0QP56</accession>
<comment type="caution">
    <text evidence="2">The sequence shown here is derived from an EMBL/GenBank/DDBJ whole genome shotgun (WGS) entry which is preliminary data.</text>
</comment>
<dbReference type="EMBL" id="LLXH01005066">
    <property type="protein sequence ID" value="PKC52833.1"/>
    <property type="molecule type" value="Genomic_DNA"/>
</dbReference>
<dbReference type="VEuPathDB" id="FungiDB:RhiirA1_480572"/>
<reference evidence="2 3" key="2">
    <citation type="submission" date="2017-10" db="EMBL/GenBank/DDBJ databases">
        <title>Genome analyses suggest a sexual origin of heterokaryosis in a supposedly ancient asexual fungus.</title>
        <authorList>
            <person name="Corradi N."/>
            <person name="Sedzielewska K."/>
            <person name="Noel J."/>
            <person name="Charron P."/>
            <person name="Farinelli L."/>
            <person name="Marton T."/>
            <person name="Kruger M."/>
            <person name="Pelin A."/>
            <person name="Brachmann A."/>
            <person name="Corradi N."/>
        </authorList>
    </citation>
    <scope>NUCLEOTIDE SEQUENCE [LARGE SCALE GENOMIC DNA]</scope>
    <source>
        <strain evidence="2 3">A1</strain>
    </source>
</reference>
<evidence type="ECO:0000256" key="1">
    <source>
        <dbReference type="SAM" id="MobiDB-lite"/>
    </source>
</evidence>
<evidence type="ECO:0000313" key="2">
    <source>
        <dbReference type="EMBL" id="PKC52833.1"/>
    </source>
</evidence>
<feature type="region of interest" description="Disordered" evidence="1">
    <location>
        <begin position="98"/>
        <end position="119"/>
    </location>
</feature>
<proteinExistence type="predicted"/>
<dbReference type="Proteomes" id="UP000232688">
    <property type="component" value="Unassembled WGS sequence"/>
</dbReference>
<dbReference type="VEuPathDB" id="FungiDB:FUN_009235"/>
<name>A0A2N0QP56_9GLOM</name>
<organism evidence="2 3">
    <name type="scientific">Rhizophagus irregularis</name>
    <dbReference type="NCBI Taxonomy" id="588596"/>
    <lineage>
        <taxon>Eukaryota</taxon>
        <taxon>Fungi</taxon>
        <taxon>Fungi incertae sedis</taxon>
        <taxon>Mucoromycota</taxon>
        <taxon>Glomeromycotina</taxon>
        <taxon>Glomeromycetes</taxon>
        <taxon>Glomerales</taxon>
        <taxon>Glomeraceae</taxon>
        <taxon>Rhizophagus</taxon>
    </lineage>
</organism>
<feature type="compositionally biased region" description="Low complexity" evidence="1">
    <location>
        <begin position="98"/>
        <end position="108"/>
    </location>
</feature>